<dbReference type="EMBL" id="MCFH01000037">
    <property type="protein sequence ID" value="ORX45994.1"/>
    <property type="molecule type" value="Genomic_DNA"/>
</dbReference>
<proteinExistence type="predicted"/>
<protein>
    <submittedName>
        <fullName evidence="1">Uncharacterized protein</fullName>
    </submittedName>
</protein>
<reference evidence="1 2" key="2">
    <citation type="submission" date="2016-08" db="EMBL/GenBank/DDBJ databases">
        <title>Pervasive Adenine N6-methylation of Active Genes in Fungi.</title>
        <authorList>
            <consortium name="DOE Joint Genome Institute"/>
            <person name="Mondo S.J."/>
            <person name="Dannebaum R.O."/>
            <person name="Kuo R.C."/>
            <person name="Labutti K."/>
            <person name="Haridas S."/>
            <person name="Kuo A."/>
            <person name="Salamov A."/>
            <person name="Ahrendt S.R."/>
            <person name="Lipzen A."/>
            <person name="Sullivan W."/>
            <person name="Andreopoulos W.B."/>
            <person name="Clum A."/>
            <person name="Lindquist E."/>
            <person name="Daum C."/>
            <person name="Ramamoorthy G.K."/>
            <person name="Gryganskyi A."/>
            <person name="Culley D."/>
            <person name="Magnuson J.K."/>
            <person name="James T.Y."/>
            <person name="O'Malley M.A."/>
            <person name="Stajich J.E."/>
            <person name="Spatafora J.W."/>
            <person name="Visel A."/>
            <person name="Grigoriev I.V."/>
        </authorList>
    </citation>
    <scope>NUCLEOTIDE SEQUENCE [LARGE SCALE GENOMIC DNA]</scope>
    <source>
        <strain evidence="2">finn</strain>
    </source>
</reference>
<name>A0A1Y1V2S8_9FUNG</name>
<dbReference type="Proteomes" id="UP000193719">
    <property type="component" value="Unassembled WGS sequence"/>
</dbReference>
<reference evidence="1 2" key="1">
    <citation type="submission" date="2016-08" db="EMBL/GenBank/DDBJ databases">
        <title>Genomes of anaerobic fungi encode conserved fungal cellulosomes for biomass hydrolysis.</title>
        <authorList>
            <consortium name="DOE Joint Genome Institute"/>
            <person name="Haitjema C.H."/>
            <person name="Gilmore S.P."/>
            <person name="Henske J.K."/>
            <person name="Solomon K.V."/>
            <person name="De Groot R."/>
            <person name="Kuo A."/>
            <person name="Mondo S.J."/>
            <person name="Salamov A.A."/>
            <person name="Labutti K."/>
            <person name="Zhao Z."/>
            <person name="Chiniquy J."/>
            <person name="Barry K."/>
            <person name="Brewer H.M."/>
            <person name="Purvine S.O."/>
            <person name="Wright A.T."/>
            <person name="Boxma B."/>
            <person name="Van Alen T."/>
            <person name="Hackstein J.H."/>
            <person name="Baker S.E."/>
            <person name="Grigoriev I.V."/>
            <person name="O'Malley M.A."/>
        </authorList>
    </citation>
    <scope>NUCLEOTIDE SEQUENCE [LARGE SCALE GENOMIC DNA]</scope>
    <source>
        <strain evidence="2">finn</strain>
    </source>
</reference>
<organism evidence="1 2">
    <name type="scientific">Piromyces finnis</name>
    <dbReference type="NCBI Taxonomy" id="1754191"/>
    <lineage>
        <taxon>Eukaryota</taxon>
        <taxon>Fungi</taxon>
        <taxon>Fungi incertae sedis</taxon>
        <taxon>Chytridiomycota</taxon>
        <taxon>Chytridiomycota incertae sedis</taxon>
        <taxon>Neocallimastigomycetes</taxon>
        <taxon>Neocallimastigales</taxon>
        <taxon>Neocallimastigaceae</taxon>
        <taxon>Piromyces</taxon>
    </lineage>
</organism>
<keyword evidence="2" id="KW-1185">Reference proteome</keyword>
<gene>
    <name evidence="1" type="ORF">BCR36DRAFT_405853</name>
</gene>
<sequence length="189" mass="22203">MGIKSKIKGSYAYTQWKLGKYTKRRVKTSVSPEWAIERQEYERERANSYSEDFYNNRDFENYRAPVVRNNVVNYPDFNNGMNETRSIPRPVSTTIANPSNLRRDMNGNPIRYSAIEPDKYSRITLQKSDFDDVLVPSRNYTLVQKSNSSSVAYYSQNNTPNRNSEILVPRNYGYTTNAYPSRNYERRNI</sequence>
<evidence type="ECO:0000313" key="1">
    <source>
        <dbReference type="EMBL" id="ORX45994.1"/>
    </source>
</evidence>
<dbReference type="AlphaFoldDB" id="A0A1Y1V2S8"/>
<accession>A0A1Y1V2S8</accession>
<comment type="caution">
    <text evidence="1">The sequence shown here is derived from an EMBL/GenBank/DDBJ whole genome shotgun (WGS) entry which is preliminary data.</text>
</comment>
<dbReference type="OrthoDB" id="2129542at2759"/>
<evidence type="ECO:0000313" key="2">
    <source>
        <dbReference type="Proteomes" id="UP000193719"/>
    </source>
</evidence>